<name>A0ABT0LGQ1_9GAMM</name>
<dbReference type="SUPFAM" id="SSF48613">
    <property type="entry name" value="Heme oxygenase-like"/>
    <property type="match status" value="1"/>
</dbReference>
<comment type="caution">
    <text evidence="1">The sequence shown here is derived from an EMBL/GenBank/DDBJ whole genome shotgun (WGS) entry which is preliminary data.</text>
</comment>
<dbReference type="Gene3D" id="1.20.910.10">
    <property type="entry name" value="Heme oxygenase-like"/>
    <property type="match status" value="1"/>
</dbReference>
<evidence type="ECO:0000313" key="2">
    <source>
        <dbReference type="Proteomes" id="UP001203423"/>
    </source>
</evidence>
<reference evidence="1 2" key="1">
    <citation type="submission" date="2022-01" db="EMBL/GenBank/DDBJ databases">
        <title>Whole genome-based taxonomy of the Shewanellaceae.</title>
        <authorList>
            <person name="Martin-Rodriguez A.J."/>
        </authorList>
    </citation>
    <scope>NUCLEOTIDE SEQUENCE [LARGE SCALE GENOMIC DNA]</scope>
    <source>
        <strain evidence="1 2">DSM 17177</strain>
    </source>
</reference>
<proteinExistence type="predicted"/>
<dbReference type="RefSeq" id="WP_248942284.1">
    <property type="nucleotide sequence ID" value="NZ_JAKIKS010000112.1"/>
</dbReference>
<evidence type="ECO:0000313" key="1">
    <source>
        <dbReference type="EMBL" id="MCL1126874.1"/>
    </source>
</evidence>
<dbReference type="Proteomes" id="UP001203423">
    <property type="component" value="Unassembled WGS sequence"/>
</dbReference>
<dbReference type="Pfam" id="PF14518">
    <property type="entry name" value="Haem_oxygenas_2"/>
    <property type="match status" value="1"/>
</dbReference>
<organism evidence="1 2">
    <name type="scientific">Shewanella surugensis</name>
    <dbReference type="NCBI Taxonomy" id="212020"/>
    <lineage>
        <taxon>Bacteria</taxon>
        <taxon>Pseudomonadati</taxon>
        <taxon>Pseudomonadota</taxon>
        <taxon>Gammaproteobacteria</taxon>
        <taxon>Alteromonadales</taxon>
        <taxon>Shewanellaceae</taxon>
        <taxon>Shewanella</taxon>
    </lineage>
</organism>
<dbReference type="InterPro" id="IPR016084">
    <property type="entry name" value="Haem_Oase-like_multi-hlx"/>
</dbReference>
<accession>A0ABT0LGQ1</accession>
<gene>
    <name evidence="1" type="ORF">L2764_20905</name>
</gene>
<protein>
    <submittedName>
        <fullName evidence="1">Iron-containing redox enzyme family protein</fullName>
    </submittedName>
</protein>
<dbReference type="EMBL" id="JAKIKS010000112">
    <property type="protein sequence ID" value="MCL1126874.1"/>
    <property type="molecule type" value="Genomic_DNA"/>
</dbReference>
<keyword evidence="2" id="KW-1185">Reference proteome</keyword>
<sequence length="226" mass="25281">MSFINELAEICDKEWGKIKAGTFFRLANEAITTELYIDAMVQVFHYTKNNAINQAAATFPEDHKKVGLLRFAMRHALEELGHENMVVRDLGSMGVDLSVFDTPPLPATEALNGYLHSVAIRGGVIPRLGYSFWAEDSYEHLGGLLDACRNVLKLTDKQLSFFVAHAVIDIKHAQDVNDAIEEWVVTDKEKRDVIQVAKTTLFLTGQILESVAQTYLEKQENLALTA</sequence>